<dbReference type="NCBIfam" id="NF012211">
    <property type="entry name" value="tand_rpt_95"/>
    <property type="match status" value="4"/>
</dbReference>
<dbReference type="SUPFAM" id="SSF69318">
    <property type="entry name" value="Integrin alpha N-terminal domain"/>
    <property type="match status" value="1"/>
</dbReference>
<evidence type="ECO:0000259" key="3">
    <source>
        <dbReference type="Pfam" id="PF20009"/>
    </source>
</evidence>
<dbReference type="InterPro" id="IPR045474">
    <property type="entry name" value="GEVED"/>
</dbReference>
<dbReference type="Pfam" id="PF04151">
    <property type="entry name" value="PPC"/>
    <property type="match status" value="1"/>
</dbReference>
<keyword evidence="5" id="KW-1185">Reference proteome</keyword>
<dbReference type="EMBL" id="CP036261">
    <property type="protein sequence ID" value="QDS90769.1"/>
    <property type="molecule type" value="Genomic_DNA"/>
</dbReference>
<dbReference type="SUPFAM" id="SSF63446">
    <property type="entry name" value="Type I dockerin domain"/>
    <property type="match status" value="1"/>
</dbReference>
<dbReference type="Pfam" id="PF20009">
    <property type="entry name" value="GEVED"/>
    <property type="match status" value="1"/>
</dbReference>
<proteinExistence type="predicted"/>
<dbReference type="InterPro" id="IPR002105">
    <property type="entry name" value="Dockerin_1_rpt"/>
</dbReference>
<dbReference type="InterPro" id="IPR006626">
    <property type="entry name" value="PbH1"/>
</dbReference>
<organism evidence="4 5">
    <name type="scientific">Rosistilla ulvae</name>
    <dbReference type="NCBI Taxonomy" id="1930277"/>
    <lineage>
        <taxon>Bacteria</taxon>
        <taxon>Pseudomonadati</taxon>
        <taxon>Planctomycetota</taxon>
        <taxon>Planctomycetia</taxon>
        <taxon>Pirellulales</taxon>
        <taxon>Pirellulaceae</taxon>
        <taxon>Rosistilla</taxon>
    </lineage>
</organism>
<dbReference type="Pfam" id="PF17963">
    <property type="entry name" value="Big_9"/>
    <property type="match status" value="4"/>
</dbReference>
<dbReference type="SMART" id="SM00710">
    <property type="entry name" value="PbH1"/>
    <property type="match status" value="10"/>
</dbReference>
<dbReference type="GO" id="GO:0004553">
    <property type="term" value="F:hydrolase activity, hydrolyzing O-glycosyl compounds"/>
    <property type="evidence" value="ECO:0007669"/>
    <property type="project" value="InterPro"/>
</dbReference>
<feature type="region of interest" description="Disordered" evidence="1">
    <location>
        <begin position="6492"/>
        <end position="6512"/>
    </location>
</feature>
<dbReference type="NCBIfam" id="NF038133">
    <property type="entry name" value="choice_anch_L"/>
    <property type="match status" value="1"/>
</dbReference>
<dbReference type="GO" id="GO:0008237">
    <property type="term" value="F:metallopeptidase activity"/>
    <property type="evidence" value="ECO:0007669"/>
    <property type="project" value="InterPro"/>
</dbReference>
<feature type="compositionally biased region" description="Polar residues" evidence="1">
    <location>
        <begin position="2070"/>
        <end position="2080"/>
    </location>
</feature>
<dbReference type="InterPro" id="IPR028994">
    <property type="entry name" value="Integrin_alpha_N"/>
</dbReference>
<dbReference type="InterPro" id="IPR036439">
    <property type="entry name" value="Dockerin_dom_sf"/>
</dbReference>
<dbReference type="Gene3D" id="2.60.40.2810">
    <property type="match status" value="1"/>
</dbReference>
<dbReference type="Gene3D" id="2.60.40.10">
    <property type="entry name" value="Immunoglobulins"/>
    <property type="match status" value="1"/>
</dbReference>
<feature type="region of interest" description="Disordered" evidence="1">
    <location>
        <begin position="1"/>
        <end position="27"/>
    </location>
</feature>
<feature type="region of interest" description="Disordered" evidence="1">
    <location>
        <begin position="2063"/>
        <end position="2086"/>
    </location>
</feature>
<evidence type="ECO:0000259" key="2">
    <source>
        <dbReference type="Pfam" id="PF04151"/>
    </source>
</evidence>
<evidence type="ECO:0000313" key="5">
    <source>
        <dbReference type="Proteomes" id="UP000319557"/>
    </source>
</evidence>
<feature type="domain" description="GEVED" evidence="3">
    <location>
        <begin position="5657"/>
        <end position="5734"/>
    </location>
</feature>
<name>A0A517M7A7_9BACT</name>
<gene>
    <name evidence="4" type="ORF">EC9_49850</name>
</gene>
<dbReference type="KEGG" id="ruv:EC9_49850"/>
<dbReference type="InterPro" id="IPR049804">
    <property type="entry name" value="Choice_anch_L"/>
</dbReference>
<dbReference type="Gene3D" id="3.40.390.10">
    <property type="entry name" value="Collagenase (Catalytic Domain)"/>
    <property type="match status" value="1"/>
</dbReference>
<dbReference type="GO" id="GO:0000272">
    <property type="term" value="P:polysaccharide catabolic process"/>
    <property type="evidence" value="ECO:0007669"/>
    <property type="project" value="InterPro"/>
</dbReference>
<dbReference type="InterPro" id="IPR007280">
    <property type="entry name" value="Peptidase_C_arc/bac"/>
</dbReference>
<feature type="domain" description="Peptidase C-terminal archaeal/bacterial" evidence="2">
    <location>
        <begin position="3707"/>
        <end position="3796"/>
    </location>
</feature>
<protein>
    <submittedName>
        <fullName evidence="4">Uncharacterized protein</fullName>
    </submittedName>
</protein>
<dbReference type="InterPro" id="IPR024079">
    <property type="entry name" value="MetalloPept_cat_dom_sf"/>
</dbReference>
<dbReference type="Gene3D" id="2.60.120.380">
    <property type="match status" value="2"/>
</dbReference>
<accession>A0A517M7A7</accession>
<reference evidence="4 5" key="1">
    <citation type="submission" date="2019-02" db="EMBL/GenBank/DDBJ databases">
        <title>Deep-cultivation of Planctomycetes and their phenomic and genomic characterization uncovers novel biology.</title>
        <authorList>
            <person name="Wiegand S."/>
            <person name="Jogler M."/>
            <person name="Boedeker C."/>
            <person name="Pinto D."/>
            <person name="Vollmers J."/>
            <person name="Rivas-Marin E."/>
            <person name="Kohn T."/>
            <person name="Peeters S.H."/>
            <person name="Heuer A."/>
            <person name="Rast P."/>
            <person name="Oberbeckmann S."/>
            <person name="Bunk B."/>
            <person name="Jeske O."/>
            <person name="Meyerdierks A."/>
            <person name="Storesund J.E."/>
            <person name="Kallscheuer N."/>
            <person name="Luecker S."/>
            <person name="Lage O.M."/>
            <person name="Pohl T."/>
            <person name="Merkel B.J."/>
            <person name="Hornburger P."/>
            <person name="Mueller R.-W."/>
            <person name="Bruemmer F."/>
            <person name="Labrenz M."/>
            <person name="Spormann A.M."/>
            <person name="Op den Camp H."/>
            <person name="Overmann J."/>
            <person name="Amann R."/>
            <person name="Jetten M.S.M."/>
            <person name="Mascher T."/>
            <person name="Medema M.H."/>
            <person name="Devos D.P."/>
            <person name="Kaster A.-K."/>
            <person name="Ovreas L."/>
            <person name="Rohde M."/>
            <person name="Galperin M.Y."/>
            <person name="Jogler C."/>
        </authorList>
    </citation>
    <scope>NUCLEOTIDE SEQUENCE [LARGE SCALE GENOMIC DNA]</scope>
    <source>
        <strain evidence="4 5">EC9</strain>
    </source>
</reference>
<dbReference type="Proteomes" id="UP000319557">
    <property type="component" value="Chromosome"/>
</dbReference>
<sequence length="6570" mass="687482">MANRKRQDVSSRQNSVRKGTKRTALRKSMLESLEPRKLLAAGPQLIGIQPNSGDLITDGSVRNESPSELVFRFDENQVIDAATLDAIRIVRSGGDGTFDLATGSSDFGSVYRDPSALGVDLAGGVDIQLTQIGSGAPVRVTVLRNDSPTAAPEPQFAVGAIAGGVLPLTITLAPGTTAGTLVTAFNESPTVNTFLNAQLKGGHRDAVLMANPAVDTLPSFDISSTGDEQIIPTFLEVGAAPNQNEVIARFSNALPDDDYRIEVFGFDDPALGIVGLRSISATDPDTLLIPRQEGARKEVVDFRLDLGAQVQAVVPQPVVRLADGSLNQRRNEIVVYFNDDDLFVENLANGQPTDRSAENPRFYTLIFTQDSVSNRDDIEIAPQRVVYNPAADTATLVFASDLSDLVGGDGGIGTFRLRVGTAEAIPLAPQRVELGGAVGATDLNSGGEATLRFQSVVGAPANMQVQFVRSGAGAVSVAVAGSVVTVDLGAGTTFADIVNAINTHPAASLLVQASVDGSAGKAVGTSPMTFAPVSLLEPGDSFDAAADIGTFGIDPNAINFRSVVLSSSIDPINYQLELLGGNDDPGHRDLVEDLGDAFSQHVNGNFGPDVTPGITTIPYNFRSDYGIDENGTSRVNSISERQKERIREALDMWASELGVQFFETDDQGFTFATGDLSVLEIDPATGLQYVDTSSVYEDTTFGVRVDPQIATTGAATNAILVMDSLIEWGDLYGEDYFRTATAGIGLLLGLEQADDLPASTLLNLDSNFLANDSTLEPVFPGNYDVLHGQYLWRPESGDIDLYRFEVDLDDPSKLAVVTAETFAERLGNSSLLDTSLTLYKQQQASVLTDFGVFGNFEIDFTAVQPGDLGNRTSVQLVITPTGNNPTPTIEVSENQIRVLMSNPAGTTVQDVVDAINASPAAANLVTAKLILSEDIDPTVIPTFAALQEDAPEVLLTGGGIVSVARNDDYYSEDSFLEAELGSGVYYIGVTASGNDIPDPTIGGTGFGGTTEGEYELLLKFRPQVDETDVLRDLDGNNLDSSDPFRLPGTRVDASNDGTPGGVFNFWFQTRPLNRQLDFVSGGDSVVNGQVIEITNYRGITRRFEFSNDGTVGSNRVMVAYADSDTPEMLAAKFAAVLQATVVSGGPFLDLVAVAGSVIEIAGEQRITAPDDFVSMDIMGRTIFVDNFGGPNADGSAERPFDSISGIGVPNAFAAAHPGDIVRIVGNGGLDQDPTTLNDNFAYELGFGSLPGQVLQDGTEMEVPQGVTAMIDANAIFKLRRSYIGVGSSNLLVDRSGSALQVLGTPTLVDENGAVLRDALGNAIEGSVYFTSALDRSIATPSSGLATTPSAGDWGGLLLRRDVDQIEGRTDLEDQGIFLQHIGFADIKYGGGANVVIDGNQTLINPIQIVDMRPTVANNTITDSADAAISATPDSFKETNFQTIDFQLAGAFTADYDRVGPDVYGNQLSDNSINGMFVRADTPAGGTLRKLTVAGRFDDTDVVHVIAENLVVDGTPGGPRLYQSRLAVDLVNTEASSGGSLTSGVAYEYRIVSVDAYGREGLPSDPIVAPVLGATEGRITLNGLPPADDGFLFRRVYRSIVGDARFDLVAVLDASDSDFIDDGDRISTVPVPLDLVSDEVRLARPDASLKIDPGSVIKVQGSRIEFEFGTQLLAEGLDGQEIIITSILDDRYGAGGEFDTENGGLVDGVNPLPPSAGDWGGLYFAPGAHLSLDNAVVAFGGGLTRIEGTFRAFSAIELQQATARITNTSFEDNHEGLGGQGPRDRLGRLDNVAIDLRDAPSSDAGESFRALSGTTIFVRGAQPVIVGNTFIDNVGSTINIDGNSMTDEYIVDIGRDTGPIARIDDLDDNYGPLVRRNRMDNNGLNGLEIRGRDTIYVGGREFTSETDQYTVGNVVGDRVPDVDDVRNPSNTTFVNVTTPGDPLTAGELAVSAVILTTRSIWDDTDIVHVPYQQFITGNLHSSSGLRLQSRPDESLVVKFAGSTTTSQGKDTGSGSSADPFYGTGLTATGSLGDVDDRVGGTLQIVGLPGSPVVLTALADDTVGASLKPDGTPQTDTNNDQWATRPEPNDWRGIYLDEFSNDRNVEIVLEREAHDAPAPGLNADTVNPEVIGDLAATQYDSDDTLRLGFEVSGFLTENDIDVYAFSAVAGTEVWIDIDRTSYNLDSVVEILNSEGQLLARSTNSTDELFENFGLRDEQLGTLQTGADELNNYNEFGLLDEYGTTNPRDAGFRVSLPGVRGARDTYYVRIRSQSVDPNDFAGGMTTGKYEFQIRMQEEQEFSGSTVRYADIRYAKHGVHAKGLPYHSPLLGEAQEDEGSGSSITNNTLFTNPATPEDRAQYVGNLLNSDLTVLSVGGELGSVTDVDFYQFDIIRSDGDSPSHFPTIFDVDYADDLGRPDTTMWVYYDSDGQSGSLPPQLVYTGADSNIAEDRSDSLNSDPALDFDRGSVGGGDPFIGSVELPEGTYFVAITESSRVPSILTTDPLIRREPIASIARIVDDHIEAINSATANPPTVLQFIDTAALPAGWQVTTNRATEVGHGVYATFDGARDGVDPLLAEQTESEGNDSLGFANNIDAASNWGLNFNADITQDFADINTSTTIPHTSIQGVLDDSADFFRFSVPDTNFGAGQRVILDIDNGFDFLNTLGSDDFTLELFAISGADADLTEPLHVSVDNGFDTGSSTFGGSQDPLIDEVLAPGTYVVAVVEDGSTFDETTATYTAPDALVENGSYTLHVSVEGHAVGALGGSVLNESLHFNPVGGSGSLAANQFDLSGYAAEDQPFFYFNYALDTGFGDLVSVHITSNEDPVGQTVASTDVTTSGSVLATDNVWRQARIPLKSFAGESGITVEFQYQSAGVSAAEGLYLDDFIVGFAEHGELITGASFVTTSTAGFVQTGTPGTFTSGAYQLEVRPGTDYADTVGNSLNIREVFDTNDRQSESITVVAPAGYQLADGDFFELSDGFITQAFEFNSTGNVKLGRVAIPFQATDSASTIAASMIAAINSPAVAAKASFSAASSGGITSGSTQGDTRINLFGNVRGDFAEVPEETLAVSASTDPEALASQLLGNGLTLVSGSALLTGNAGSFSGGTRVVGIDQGVVLTNGDLSTVQGFNLSDNTTGSATGLGDDDINQPGVLPAGSISVDSTALEFQFSFDDLSTPGSLFLELAFASEEFFEAAANPDVAAVFLSYIDGALPVTIPVPIAGLDTVDSQNLPAGEVVNNDPNMAGKFLDELGLDGISRPLTASIAGLDPSRTYTVKVVVADVASAITPVDSNDSAIFVRASSISSEDPGNPNLIAVDQRITLPAIVHSGVGDTNAKRQQGQLLIHSNTISDSQVYGVWIEGADREQDPEDFRADGSPAGFGSGLPHGDLGQPYLGRSYGGAVRNLRALNNSVEGGLVPGAVVVNNVIDQAGVSGITVEGTTRPWIINTNGNFGIGEDTTLATAATNTPGSPEVHFGDAIRDGAQMIISAAGIDVLFEFEDISGDVTGDGGSGVRGGNGVSTGAVPIYYRMDAGGTTYNPQGTAPNRSFGYTEHEMIAAIYDAIIGSVLVTNDLVSLVTPTIGPSVIENSISSNVGNGGDDMAFVNPALYLDGVTNIRFPLIPQSPSGWLTAREVTLAESPQPFVRIVNNTIYGSDGNLSSAAGSGTDEPNDTIAGAVVTHQGSAVTPFSFTTSGVIGDSPSLTSTQDVDIYQIELDAGDRVQVDVDSLGLATIANPVDTTLWLFDSAGRPASLGSDLTAQIDFSQSGQAPGEAVSNDPYLDFTATHKGTYYVAVSAAGNEGYDPLSLAGRSDGSGTGEYQLDINVSAPREFILALADLSAGDTVEITDVAGNVGTFTVPANDRPWDQARNLATTINNSAGNTLPNHENGNGPGGLNGPVSRVSAIALGGIAGDQPGINEILLRFHHALGTAIDSQDGFGHDRLNGTTGSSGDGTSEQFVVVGNAASISINGVVVTNATLSTNQNRFLPETAIMVRGASPTILNNVIINTRDGVVDETTSVVGPNAARKDEVIVGNNIFQGVGRVASNVNPGNVFNDFNDVIASDQQVLNNPEGDDFIPNPGSYAIDSSIESLLERDQFSSLKNALGISPSPVLAPRRDVFGLLRADDPSVATPPGIGGNVFIDRGAVDRADFVGPGATLILPFDNDGAGTDTDRNLTRVDLQTPPPSEFRIRLQDIADPADPFVGSNIDSDTVINAALDDLRKPGAVVTLFENGKLLEEGVDYTFRYDTTTETVILNPLAGAWRPDAVYQIGVNNRDRFVLVAPPGTQATDGSQFVVTDTQGGAVTFEYETGYQLQLPTDINLQIPVAGGGAGGVRDGDRIRITSPDGLTITTFEFDRDGTTLAGNIPVPFTLTDTQADIVNSLNEILVERTRFPVDAVANVGNGLILLTPKQGETVSVTFEPSVPALQVNNSAVNSQIQVDPIRQVVDGDLIQITSGTQTFTFELDFTGTAAVDSNNFQIPIRNAANAQSVAEDIRTGINLVMSNQFPFETAAAPVDGLLTLVPKPARTATVASLPVARISSELVDGDLQLQVPVNGAVFDGDLLRIISGVESFVFEVDTDGSVADGNLAMTFANTTNQQQIANGVTAALRSRLFSVAAVETSLSDPTIDPGTLFLAAESGTVVDTGFSTIGQPVGSLALAISELGFGVGGVADGQTFTINDGGLSVTFEMDSDGITTAGNVSIDISTLSSNRELADAIADAIGVSDLAAQPEVVTDRIVFLGLSEGASVTTTGSGVGAVGYARPLQDGDGFSLSNGDPSEGGTKVEFQYLPTTSVIVADANAVYDLDGNSSIDLSIPRDLNGDGVADVATLVDSNSDGVFERVLIEADGVVQQDALGNVIPDFIFTLDVNMDGVLDAQIIMPALMTTAYEADFDNDLELDLRFPADFDQNGFEDVRQFADADGDGVNESLQIVLPGPGGIPYAALTIAFDADGDGDVDRPMFYPARSAVAYEADFDGDGILDVRFPRDLNGDGLEDVRTLIYADDTGAIGGDGVSNRVPIAIEIETDRVLTYPLDPSTNLPNLAAGPLADVTIDVDANADGITDSSVVLIPVALTDSNELIAQDTVDAITAQTVFGLNPTAVDGGLISIGGQTGLVMDIIDGSPLQASGTPGVTTNSTLTIAGPLLLSVQPAGGVSIPDGTTFAITNNGQTVVFEFDLNVPSRLNNANNVGIQYSLSDSASQIAASIQAAIAGSGLGITSRTSVGGAVELDGIDESQVTIPSGTPLTSRRGTVSDGEFVTISNGVQSVTFEFERSVGGGGVGAGNQAVVFSSTGTSDDVAISLAAAIQNSILGIATSVVGSQITLNGATSQTTIDVANTNSVEVSGTPGGAVPIGIIRSGTVTDIEVRDAIIAAVNGSGVPSLTASVRGDNTIFLDGATTVDSTIDNYFLRAVADNVGNPLKSNQLDDTVTFTILLDGAQFDYGDAPDPVEDVPGRYPTSRENDGARHLLVEDGPRLGNLIDADPDGQPQRAADGDDRSLIVLTDDADHPTEPVLFTITSDNPAGPTITVNSSTATIPASFEGRLLIIDNGLERITFEVDSDGMFDEDHIRLAFDPDGDFGEPTTPAALAANLVDAIRRSGLQLAGRTLSGAQLTLIADDEDGITFGSAELPTTVLQVGQSTVLTVDVTGEGLLDGWIDFNRDGDWDDPGERIFEHVAISGQTSFQITVPATTAILNTPEGVTTMARFRLSTDGVSGPTGLALDGEVEDYEVRIVRGQVTANADSAGLFSVFEDGELNLSAGQGVLANDVARPGTTLSVYAEDVGTRTLANGTLELAADGSFKYTPNADFFGTETFTYRAFDQTLFDATGALLVSAPVEVVINVLSDNDAPRGGLTDLELSTSEDFALTVSIDDLLGSTTTSTSDDWLPGPANEADQTLGIELTAGGATSQGGTVRIQGTDLIYTPLADFSGDDVFVYRVVDNGVPVQGVDVTVTVNVGEANDPPVLRNHSVTTAEDVAFDSDASSTLTQGLLTGATDPDGDSNLLVVTNTGTDATTAGGSVVIFADGQFVYTPPTFYAGTDQFTYTVRDADGSTNTADVTITVSGVNNAPRPVSTTPPNVLLIEDGPAGFVDLDTLFTDPDLPYGDFLTYEVEEVKPIAEAGDNGAQVNANVTGPLLTITPQPNDSGKAHVIVRATDSTGLISDRLTITVKVSAENDPPQVIGTLDDLVVPEDATITPIDMANIFSDPDGDTLNYNVTSSNAGIVTAVYNPATDSLEFTLVPNASGVATITVEVGDGSGFIVTEQFDVTVNAVEDVPTSTNDAYPSAANPAEVLQGGIYRVSDPAKGLLANDSDGDGDSFSITSYTQPLNNTGTVEVDQLTGTFVYRNTAGAAGTVDSFQYTITDSTGRSSTATVFLTIGGPLLSHQNANNSLDVNADGTVSPIDALLIINLLNRKSTTSISVLDLDSPPPFYDVSGDAYVTAIDALQVINALNRQSNTPQASGEASDAISLATSSVVAGRGAVNVPQLVSPKPATEEEPAASGSIESSAPTAVIDHADVVDGLHNDQMDLVLDAIAASSSEDRDQEAAETFDAAIDQLLGDFRLSD</sequence>
<dbReference type="Gene3D" id="2.60.40.3440">
    <property type="match status" value="3"/>
</dbReference>
<evidence type="ECO:0000256" key="1">
    <source>
        <dbReference type="SAM" id="MobiDB-lite"/>
    </source>
</evidence>
<dbReference type="InterPro" id="IPR013783">
    <property type="entry name" value="Ig-like_fold"/>
</dbReference>
<evidence type="ECO:0000313" key="4">
    <source>
        <dbReference type="EMBL" id="QDS90769.1"/>
    </source>
</evidence>
<dbReference type="Pfam" id="PF00404">
    <property type="entry name" value="Dockerin_1"/>
    <property type="match status" value="1"/>
</dbReference>